<feature type="compositionally biased region" description="Polar residues" evidence="1">
    <location>
        <begin position="22"/>
        <end position="40"/>
    </location>
</feature>
<comment type="caution">
    <text evidence="2">The sequence shown here is derived from an EMBL/GenBank/DDBJ whole genome shotgun (WGS) entry which is preliminary data.</text>
</comment>
<name>A0A9P4NZX0_9PEZI</name>
<keyword evidence="3" id="KW-1185">Reference proteome</keyword>
<reference evidence="2" key="1">
    <citation type="journal article" date="2020" name="Stud. Mycol.">
        <title>101 Dothideomycetes genomes: a test case for predicting lifestyles and emergence of pathogens.</title>
        <authorList>
            <person name="Haridas S."/>
            <person name="Albert R."/>
            <person name="Binder M."/>
            <person name="Bloem J."/>
            <person name="Labutti K."/>
            <person name="Salamov A."/>
            <person name="Andreopoulos B."/>
            <person name="Baker S."/>
            <person name="Barry K."/>
            <person name="Bills G."/>
            <person name="Bluhm B."/>
            <person name="Cannon C."/>
            <person name="Castanera R."/>
            <person name="Culley D."/>
            <person name="Daum C."/>
            <person name="Ezra D."/>
            <person name="Gonzalez J."/>
            <person name="Henrissat B."/>
            <person name="Kuo A."/>
            <person name="Liang C."/>
            <person name="Lipzen A."/>
            <person name="Lutzoni F."/>
            <person name="Magnuson J."/>
            <person name="Mondo S."/>
            <person name="Nolan M."/>
            <person name="Ohm R."/>
            <person name="Pangilinan J."/>
            <person name="Park H.-J."/>
            <person name="Ramirez L."/>
            <person name="Alfaro M."/>
            <person name="Sun H."/>
            <person name="Tritt A."/>
            <person name="Yoshinaga Y."/>
            <person name="Zwiers L.-H."/>
            <person name="Turgeon B."/>
            <person name="Goodwin S."/>
            <person name="Spatafora J."/>
            <person name="Crous P."/>
            <person name="Grigoriev I."/>
        </authorList>
    </citation>
    <scope>NUCLEOTIDE SEQUENCE</scope>
    <source>
        <strain evidence="2">CBS 130266</strain>
    </source>
</reference>
<evidence type="ECO:0000313" key="3">
    <source>
        <dbReference type="Proteomes" id="UP000800235"/>
    </source>
</evidence>
<dbReference type="Proteomes" id="UP000800235">
    <property type="component" value="Unassembled WGS sequence"/>
</dbReference>
<sequence length="178" mass="20068">MVSRHYHGDQNAIYVRRAKSSALTKHPTTTVDQTVTNSHMKPNPAAKQHQPPELFEVRITKAINAEKSDTRHPPKSVYPPTEASGAEEPDGAPIAESKGHLGRGKLVHYIARPTTTKWSCCVTPYETERRYYESIGDFMNHIKQVHEGLSGTCPLCEEYEMQGVVDARKHWRDEGMKS</sequence>
<feature type="region of interest" description="Disordered" evidence="1">
    <location>
        <begin position="64"/>
        <end position="99"/>
    </location>
</feature>
<protein>
    <submittedName>
        <fullName evidence="2">Uncharacterized protein</fullName>
    </submittedName>
</protein>
<accession>A0A9P4NZX0</accession>
<gene>
    <name evidence="2" type="ORF">EJ08DRAFT_426620</name>
</gene>
<evidence type="ECO:0000256" key="1">
    <source>
        <dbReference type="SAM" id="MobiDB-lite"/>
    </source>
</evidence>
<organism evidence="2 3">
    <name type="scientific">Tothia fuscella</name>
    <dbReference type="NCBI Taxonomy" id="1048955"/>
    <lineage>
        <taxon>Eukaryota</taxon>
        <taxon>Fungi</taxon>
        <taxon>Dikarya</taxon>
        <taxon>Ascomycota</taxon>
        <taxon>Pezizomycotina</taxon>
        <taxon>Dothideomycetes</taxon>
        <taxon>Pleosporomycetidae</taxon>
        <taxon>Venturiales</taxon>
        <taxon>Cylindrosympodiaceae</taxon>
        <taxon>Tothia</taxon>
    </lineage>
</organism>
<dbReference type="AlphaFoldDB" id="A0A9P4NZX0"/>
<dbReference type="EMBL" id="MU007015">
    <property type="protein sequence ID" value="KAF2434687.1"/>
    <property type="molecule type" value="Genomic_DNA"/>
</dbReference>
<evidence type="ECO:0000313" key="2">
    <source>
        <dbReference type="EMBL" id="KAF2434687.1"/>
    </source>
</evidence>
<feature type="region of interest" description="Disordered" evidence="1">
    <location>
        <begin position="22"/>
        <end position="49"/>
    </location>
</feature>
<proteinExistence type="predicted"/>